<dbReference type="OrthoDB" id="2931105at2"/>
<dbReference type="HOGENOM" id="CLU_200452_0_0_9"/>
<gene>
    <name evidence="1" type="ORF">P799_11655</name>
</gene>
<dbReference type="EMBL" id="AYKQ01000009">
    <property type="protein sequence ID" value="EWH32732.1"/>
    <property type="molecule type" value="Genomic_DNA"/>
</dbReference>
<sequence length="74" mass="8954">MIDYLRMLKQGNDYNRRGIVSMEIEFFPEVTRLLENNVNPLNIHYVNDSWFTPSIGVRPPYYWHPIYEPYYPLG</sequence>
<name>W7RME3_LYSSH</name>
<evidence type="ECO:0000313" key="1">
    <source>
        <dbReference type="EMBL" id="EWH32732.1"/>
    </source>
</evidence>
<comment type="caution">
    <text evidence="1">The sequence shown here is derived from an EMBL/GenBank/DDBJ whole genome shotgun (WGS) entry which is preliminary data.</text>
</comment>
<protein>
    <submittedName>
        <fullName evidence="1">Uncharacterized protein</fullName>
    </submittedName>
</protein>
<organism evidence="1 2">
    <name type="scientific">Lysinibacillus sphaericus CBAM5</name>
    <dbReference type="NCBI Taxonomy" id="1400869"/>
    <lineage>
        <taxon>Bacteria</taxon>
        <taxon>Bacillati</taxon>
        <taxon>Bacillota</taxon>
        <taxon>Bacilli</taxon>
        <taxon>Bacillales</taxon>
        <taxon>Bacillaceae</taxon>
        <taxon>Lysinibacillus</taxon>
    </lineage>
</organism>
<proteinExistence type="predicted"/>
<accession>W7RME3</accession>
<dbReference type="AlphaFoldDB" id="W7RME3"/>
<evidence type="ECO:0000313" key="2">
    <source>
        <dbReference type="Proteomes" id="UP000023555"/>
    </source>
</evidence>
<dbReference type="Proteomes" id="UP000023555">
    <property type="component" value="Unassembled WGS sequence"/>
</dbReference>
<reference evidence="1 2" key="1">
    <citation type="journal article" date="2015" name="Stand. Genomic Sci.">
        <title>Genome sequence and description of the mosquitocidal and heavy metal tolerant strain Lysinibacillus sphaericus CBAM5.</title>
        <authorList>
            <person name="Pena-Montenegro T.D."/>
            <person name="Lozano L."/>
            <person name="Dussan J."/>
        </authorList>
    </citation>
    <scope>NUCLEOTIDE SEQUENCE [LARGE SCALE GENOMIC DNA]</scope>
    <source>
        <strain evidence="1">CBAM5</strain>
    </source>
</reference>